<feature type="domain" description="EamA" evidence="7">
    <location>
        <begin position="2"/>
        <end position="129"/>
    </location>
</feature>
<evidence type="ECO:0000256" key="5">
    <source>
        <dbReference type="ARBA" id="ARBA00023136"/>
    </source>
</evidence>
<dbReference type="GO" id="GO:0005886">
    <property type="term" value="C:plasma membrane"/>
    <property type="evidence" value="ECO:0007669"/>
    <property type="project" value="UniProtKB-SubCell"/>
</dbReference>
<dbReference type="InterPro" id="IPR050638">
    <property type="entry name" value="AA-Vitamin_Transporters"/>
</dbReference>
<dbReference type="Pfam" id="PF00892">
    <property type="entry name" value="EamA"/>
    <property type="match status" value="2"/>
</dbReference>
<feature type="transmembrane region" description="Helical" evidence="6">
    <location>
        <begin position="174"/>
        <end position="191"/>
    </location>
</feature>
<feature type="transmembrane region" description="Helical" evidence="6">
    <location>
        <begin position="59"/>
        <end position="75"/>
    </location>
</feature>
<name>A0A382H552_9ZZZZ</name>
<evidence type="ECO:0000259" key="7">
    <source>
        <dbReference type="Pfam" id="PF00892"/>
    </source>
</evidence>
<evidence type="ECO:0000256" key="4">
    <source>
        <dbReference type="ARBA" id="ARBA00022989"/>
    </source>
</evidence>
<keyword evidence="3 6" id="KW-0812">Transmembrane</keyword>
<feature type="transmembrane region" description="Helical" evidence="6">
    <location>
        <begin position="142"/>
        <end position="162"/>
    </location>
</feature>
<dbReference type="InterPro" id="IPR000620">
    <property type="entry name" value="EamA_dom"/>
</dbReference>
<sequence length="293" mass="32537">MVLVTLCLWGVLPIFLKLALNYYSAGTIVWFRFSFSFLILFWFLFLFRSGCEILFRPPLIGVLGGVALAANYFGMTQGVHFSGPSNAAIIIQLAPVFLVIVGVVLFRETIRLRQLVGMIIAMTGFYLFYLDRVRNAADNLNYSIANGWIVFAAVVWVVYMICQKKLSVKYSAQTLNLLIYFVAMVVLVPLVEWGEFFEGEIAGWLLLIILGLNTLLAYGALAEAVECIPLSVISILITLNPLITLSGMWVLTTLGVEALPVENIRWYGYLGGVIAVSGVILVVATHYKKENLS</sequence>
<feature type="transmembrane region" description="Helical" evidence="6">
    <location>
        <begin position="87"/>
        <end position="105"/>
    </location>
</feature>
<feature type="transmembrane region" description="Helical" evidence="6">
    <location>
        <begin position="29"/>
        <end position="47"/>
    </location>
</feature>
<keyword evidence="2" id="KW-1003">Cell membrane</keyword>
<evidence type="ECO:0000313" key="8">
    <source>
        <dbReference type="EMBL" id="SVB82418.1"/>
    </source>
</evidence>
<dbReference type="PANTHER" id="PTHR32322:SF18">
    <property type="entry name" value="S-ADENOSYLMETHIONINE_S-ADENOSYLHOMOCYSTEINE TRANSPORTER"/>
    <property type="match status" value="1"/>
</dbReference>
<feature type="transmembrane region" description="Helical" evidence="6">
    <location>
        <begin position="228"/>
        <end position="251"/>
    </location>
</feature>
<comment type="subcellular location">
    <subcellularLocation>
        <location evidence="1">Cell membrane</location>
        <topology evidence="1">Multi-pass membrane protein</topology>
    </subcellularLocation>
</comment>
<feature type="transmembrane region" description="Helical" evidence="6">
    <location>
        <begin position="266"/>
        <end position="287"/>
    </location>
</feature>
<dbReference type="SUPFAM" id="SSF103481">
    <property type="entry name" value="Multidrug resistance efflux transporter EmrE"/>
    <property type="match status" value="1"/>
</dbReference>
<keyword evidence="5 6" id="KW-0472">Membrane</keyword>
<feature type="transmembrane region" description="Helical" evidence="6">
    <location>
        <begin position="112"/>
        <end position="130"/>
    </location>
</feature>
<protein>
    <recommendedName>
        <fullName evidence="7">EamA domain-containing protein</fullName>
    </recommendedName>
</protein>
<gene>
    <name evidence="8" type="ORF">METZ01_LOCUS235272</name>
</gene>
<proteinExistence type="predicted"/>
<dbReference type="PANTHER" id="PTHR32322">
    <property type="entry name" value="INNER MEMBRANE TRANSPORTER"/>
    <property type="match status" value="1"/>
</dbReference>
<organism evidence="8">
    <name type="scientific">marine metagenome</name>
    <dbReference type="NCBI Taxonomy" id="408172"/>
    <lineage>
        <taxon>unclassified sequences</taxon>
        <taxon>metagenomes</taxon>
        <taxon>ecological metagenomes</taxon>
    </lineage>
</organism>
<dbReference type="EMBL" id="UINC01059233">
    <property type="protein sequence ID" value="SVB82418.1"/>
    <property type="molecule type" value="Genomic_DNA"/>
</dbReference>
<dbReference type="InterPro" id="IPR037185">
    <property type="entry name" value="EmrE-like"/>
</dbReference>
<reference evidence="8" key="1">
    <citation type="submission" date="2018-05" db="EMBL/GenBank/DDBJ databases">
        <authorList>
            <person name="Lanie J.A."/>
            <person name="Ng W.-L."/>
            <person name="Kazmierczak K.M."/>
            <person name="Andrzejewski T.M."/>
            <person name="Davidsen T.M."/>
            <person name="Wayne K.J."/>
            <person name="Tettelin H."/>
            <person name="Glass J.I."/>
            <person name="Rusch D."/>
            <person name="Podicherti R."/>
            <person name="Tsui H.-C.T."/>
            <person name="Winkler M.E."/>
        </authorList>
    </citation>
    <scope>NUCLEOTIDE SEQUENCE</scope>
</reference>
<dbReference type="AlphaFoldDB" id="A0A382H552"/>
<accession>A0A382H552</accession>
<evidence type="ECO:0000256" key="1">
    <source>
        <dbReference type="ARBA" id="ARBA00004651"/>
    </source>
</evidence>
<evidence type="ECO:0000256" key="3">
    <source>
        <dbReference type="ARBA" id="ARBA00022692"/>
    </source>
</evidence>
<keyword evidence="4 6" id="KW-1133">Transmembrane helix</keyword>
<evidence type="ECO:0000256" key="2">
    <source>
        <dbReference type="ARBA" id="ARBA00022475"/>
    </source>
</evidence>
<feature type="domain" description="EamA" evidence="7">
    <location>
        <begin position="146"/>
        <end position="283"/>
    </location>
</feature>
<evidence type="ECO:0000256" key="6">
    <source>
        <dbReference type="SAM" id="Phobius"/>
    </source>
</evidence>
<feature type="transmembrane region" description="Helical" evidence="6">
    <location>
        <begin position="203"/>
        <end position="221"/>
    </location>
</feature>